<proteinExistence type="predicted"/>
<evidence type="ECO:0000313" key="8">
    <source>
        <dbReference type="Proteomes" id="UP000693970"/>
    </source>
</evidence>
<dbReference type="Proteomes" id="UP000693970">
    <property type="component" value="Unassembled WGS sequence"/>
</dbReference>
<dbReference type="AlphaFoldDB" id="A0A9K3LNC2"/>
<keyword evidence="4 5" id="KW-0472">Membrane</keyword>
<keyword evidence="2 5" id="KW-0812">Transmembrane</keyword>
<dbReference type="GO" id="GO:0000271">
    <property type="term" value="P:polysaccharide biosynthetic process"/>
    <property type="evidence" value="ECO:0007669"/>
    <property type="project" value="InterPro"/>
</dbReference>
<reference evidence="7" key="2">
    <citation type="submission" date="2021-04" db="EMBL/GenBank/DDBJ databases">
        <authorList>
            <person name="Podell S."/>
        </authorList>
    </citation>
    <scope>NUCLEOTIDE SEQUENCE</scope>
    <source>
        <strain evidence="7">Hildebrandi</strain>
    </source>
</reference>
<dbReference type="InterPro" id="IPR007267">
    <property type="entry name" value="GtrA_DPMS_TM"/>
</dbReference>
<comment type="caution">
    <text evidence="7">The sequence shown here is derived from an EMBL/GenBank/DDBJ whole genome shotgun (WGS) entry which is preliminary data.</text>
</comment>
<feature type="transmembrane region" description="Helical" evidence="5">
    <location>
        <begin position="194"/>
        <end position="214"/>
    </location>
</feature>
<keyword evidence="8" id="KW-1185">Reference proteome</keyword>
<keyword evidence="3 5" id="KW-1133">Transmembrane helix</keyword>
<dbReference type="Pfam" id="PF04138">
    <property type="entry name" value="GtrA_DPMS_TM"/>
    <property type="match status" value="1"/>
</dbReference>
<evidence type="ECO:0000256" key="2">
    <source>
        <dbReference type="ARBA" id="ARBA00022692"/>
    </source>
</evidence>
<organism evidence="7 8">
    <name type="scientific">Nitzschia inconspicua</name>
    <dbReference type="NCBI Taxonomy" id="303405"/>
    <lineage>
        <taxon>Eukaryota</taxon>
        <taxon>Sar</taxon>
        <taxon>Stramenopiles</taxon>
        <taxon>Ochrophyta</taxon>
        <taxon>Bacillariophyta</taxon>
        <taxon>Bacillariophyceae</taxon>
        <taxon>Bacillariophycidae</taxon>
        <taxon>Bacillariales</taxon>
        <taxon>Bacillariaceae</taxon>
        <taxon>Nitzschia</taxon>
    </lineage>
</organism>
<protein>
    <submittedName>
        <fullName evidence="7">GtrA-like protein</fullName>
    </submittedName>
</protein>
<feature type="domain" description="GtrA/DPMS transmembrane" evidence="6">
    <location>
        <begin position="129"/>
        <end position="244"/>
    </location>
</feature>
<feature type="transmembrane region" description="Helical" evidence="5">
    <location>
        <begin position="149"/>
        <end position="169"/>
    </location>
</feature>
<evidence type="ECO:0000256" key="1">
    <source>
        <dbReference type="ARBA" id="ARBA00004141"/>
    </source>
</evidence>
<dbReference type="EMBL" id="JAGRRH010000009">
    <property type="protein sequence ID" value="KAG7365585.1"/>
    <property type="molecule type" value="Genomic_DNA"/>
</dbReference>
<evidence type="ECO:0000259" key="6">
    <source>
        <dbReference type="Pfam" id="PF04138"/>
    </source>
</evidence>
<evidence type="ECO:0000256" key="3">
    <source>
        <dbReference type="ARBA" id="ARBA00022989"/>
    </source>
</evidence>
<comment type="subcellular location">
    <subcellularLocation>
        <location evidence="1">Membrane</location>
        <topology evidence="1">Multi-pass membrane protein</topology>
    </subcellularLocation>
</comment>
<evidence type="ECO:0000313" key="7">
    <source>
        <dbReference type="EMBL" id="KAG7365585.1"/>
    </source>
</evidence>
<name>A0A9K3LNC2_9STRA</name>
<gene>
    <name evidence="7" type="ORF">IV203_038789</name>
</gene>
<reference evidence="7" key="1">
    <citation type="journal article" date="2021" name="Sci. Rep.">
        <title>Diploid genomic architecture of Nitzschia inconspicua, an elite biomass production diatom.</title>
        <authorList>
            <person name="Oliver A."/>
            <person name="Podell S."/>
            <person name="Pinowska A."/>
            <person name="Traller J.C."/>
            <person name="Smith S.R."/>
            <person name="McClure R."/>
            <person name="Beliaev A."/>
            <person name="Bohutskyi P."/>
            <person name="Hill E.A."/>
            <person name="Rabines A."/>
            <person name="Zheng H."/>
            <person name="Allen L.Z."/>
            <person name="Kuo A."/>
            <person name="Grigoriev I.V."/>
            <person name="Allen A.E."/>
            <person name="Hazlebeck D."/>
            <person name="Allen E.E."/>
        </authorList>
    </citation>
    <scope>NUCLEOTIDE SEQUENCE</scope>
    <source>
        <strain evidence="7">Hildebrandi</strain>
    </source>
</reference>
<evidence type="ECO:0000256" key="5">
    <source>
        <dbReference type="SAM" id="Phobius"/>
    </source>
</evidence>
<dbReference type="GO" id="GO:0016020">
    <property type="term" value="C:membrane"/>
    <property type="evidence" value="ECO:0007669"/>
    <property type="project" value="UniProtKB-SubCell"/>
</dbReference>
<accession>A0A9K3LNC2</accession>
<feature type="transmembrane region" description="Helical" evidence="5">
    <location>
        <begin position="220"/>
        <end position="238"/>
    </location>
</feature>
<evidence type="ECO:0000256" key="4">
    <source>
        <dbReference type="ARBA" id="ARBA00023136"/>
    </source>
</evidence>
<sequence length="280" mass="30829">MPGVRRKLFPDVDPPATTATINTIKNIMSVSPSHAATSAAASLDNEYNGKKSQSRRNAVLTILQWIESLTVPTCCAKRLPETLRQSNRNDGGASKVYILSGLERVLFGTQPAAEVVKVLGLQPPRYLCYMVSGMVCDVLQFAIDFLLFLYVVPDASTCWALSFGLSIVFRHTTHRYLVFGDYVGGYWKSLGRMYAGYSIIIVLSTLFNIFMTKYIQVPHAYAWIITLLWTGIVNYFILKKLWSFGGNTTSGKNTAPEQELSPLTTATTAAATTTTSPSVV</sequence>
<dbReference type="OrthoDB" id="199351at2759"/>